<dbReference type="EMBL" id="PEML01000155">
    <property type="protein sequence ID" value="RTI07604.1"/>
    <property type="molecule type" value="Genomic_DNA"/>
</dbReference>
<dbReference type="EMBL" id="PELV01000044">
    <property type="protein sequence ID" value="RTH20536.1"/>
    <property type="molecule type" value="Genomic_DNA"/>
</dbReference>
<gene>
    <name evidence="8" type="ORF">CSW25_05945</name>
    <name evidence="6" type="ORF">CSW33_05995</name>
    <name evidence="7" type="ORF">CSW37_01950</name>
    <name evidence="5" type="ORF">CSW41_02000</name>
    <name evidence="2" type="ORF">CSW45_09835</name>
    <name evidence="4" type="ORF">CSW47_07245</name>
    <name evidence="3" type="ORF">CSW50_03755</name>
</gene>
<dbReference type="Proteomes" id="UP000287439">
    <property type="component" value="Unassembled WGS sequence"/>
</dbReference>
<dbReference type="GeneID" id="93865814"/>
<dbReference type="Proteomes" id="UP000286734">
    <property type="component" value="Unassembled WGS sequence"/>
</dbReference>
<evidence type="ECO:0000313" key="6">
    <source>
        <dbReference type="EMBL" id="RTH32532.1"/>
    </source>
</evidence>
<evidence type="ECO:0000313" key="7">
    <source>
        <dbReference type="EMBL" id="RTH39540.1"/>
    </source>
</evidence>
<feature type="region of interest" description="Disordered" evidence="1">
    <location>
        <begin position="1"/>
        <end position="22"/>
    </location>
</feature>
<dbReference type="EMBL" id="PELM01000088">
    <property type="protein sequence ID" value="RTH03995.1"/>
    <property type="molecule type" value="Genomic_DNA"/>
</dbReference>
<protein>
    <submittedName>
        <fullName evidence="5">Uncharacterized protein</fullName>
    </submittedName>
</protein>
<dbReference type="EMBL" id="PELR01000347">
    <property type="protein sequence ID" value="RTH01577.1"/>
    <property type="molecule type" value="Genomic_DNA"/>
</dbReference>
<organism evidence="5 12">
    <name type="scientific">Thermus scotoductus</name>
    <dbReference type="NCBI Taxonomy" id="37636"/>
    <lineage>
        <taxon>Bacteria</taxon>
        <taxon>Thermotogati</taxon>
        <taxon>Deinococcota</taxon>
        <taxon>Deinococci</taxon>
        <taxon>Thermales</taxon>
        <taxon>Thermaceae</taxon>
        <taxon>Thermus</taxon>
    </lineage>
</organism>
<dbReference type="Proteomes" id="UP000287962">
    <property type="component" value="Unassembled WGS sequence"/>
</dbReference>
<evidence type="ECO:0000313" key="9">
    <source>
        <dbReference type="Proteomes" id="UP000286734"/>
    </source>
</evidence>
<comment type="caution">
    <text evidence="5">The sequence shown here is derived from an EMBL/GenBank/DDBJ whole genome shotgun (WGS) entry which is preliminary data.</text>
</comment>
<name>A0A430RNQ7_THESC</name>
<evidence type="ECO:0000313" key="12">
    <source>
        <dbReference type="Proteomes" id="UP000287439"/>
    </source>
</evidence>
<reference evidence="9 10" key="2">
    <citation type="journal article" date="2019" name="Extremophiles">
        <title>Biogeography of thermophiles and predominance of Thermus scotoductus in domestic water heaters.</title>
        <authorList>
            <person name="Wilpiszeski R.L."/>
            <person name="Zhang Z."/>
            <person name="House C.H."/>
        </authorList>
    </citation>
    <scope>NUCLEOTIDE SEQUENCE [LARGE SCALE GENOMIC DNA]</scope>
    <source>
        <strain evidence="8 13">12_S12</strain>
        <strain evidence="6 11">20_S20</strain>
        <strain evidence="7 14">24_S24</strain>
        <strain evidence="5 12">28_S28</strain>
        <strain evidence="2 10">32_S32</strain>
        <strain evidence="4 9">34_S34</strain>
        <strain evidence="3 15">38_S38</strain>
    </source>
</reference>
<dbReference type="AlphaFoldDB" id="A0A430RNQ7"/>
<accession>A0A430RNQ7</accession>
<evidence type="ECO:0000313" key="10">
    <source>
        <dbReference type="Proteomes" id="UP000286910"/>
    </source>
</evidence>
<evidence type="ECO:0000313" key="11">
    <source>
        <dbReference type="Proteomes" id="UP000286928"/>
    </source>
</evidence>
<evidence type="ECO:0000313" key="3">
    <source>
        <dbReference type="EMBL" id="RTH03995.1"/>
    </source>
</evidence>
<dbReference type="RefSeq" id="WP_019549966.1">
    <property type="nucleotide sequence ID" value="NZ_DAHVNI010000021.1"/>
</dbReference>
<evidence type="ECO:0000313" key="15">
    <source>
        <dbReference type="Proteomes" id="UP000288082"/>
    </source>
</evidence>
<dbReference type="EMBL" id="PELZ01000040">
    <property type="protein sequence ID" value="RTH39540.1"/>
    <property type="molecule type" value="Genomic_DNA"/>
</dbReference>
<proteinExistence type="predicted"/>
<dbReference type="Proteomes" id="UP000288051">
    <property type="component" value="Unassembled WGS sequence"/>
</dbReference>
<keyword evidence="13" id="KW-1185">Reference proteome</keyword>
<dbReference type="Proteomes" id="UP000286928">
    <property type="component" value="Unassembled WGS sequence"/>
</dbReference>
<dbReference type="Proteomes" id="UP000288082">
    <property type="component" value="Unassembled WGS sequence"/>
</dbReference>
<sequence length="150" mass="16608">MNPKGPTQGQPIGHIGQPIGSIEESPESFLDRFRAYRVEAYLFPEPWGSPVLEALVQGQIVYAFDRGAPPAPTGGVPVLLHGMVRQAEPLRREAFVEREGASYRIGGETTPLGEGFYLLEGPLRVVVYSDIPLPKRAEVLLWPPLMLFRE</sequence>
<evidence type="ECO:0000313" key="14">
    <source>
        <dbReference type="Proteomes" id="UP000288051"/>
    </source>
</evidence>
<evidence type="ECO:0000256" key="1">
    <source>
        <dbReference type="SAM" id="MobiDB-lite"/>
    </source>
</evidence>
<evidence type="ECO:0000313" key="5">
    <source>
        <dbReference type="EMBL" id="RTH20536.1"/>
    </source>
</evidence>
<evidence type="ECO:0000313" key="13">
    <source>
        <dbReference type="Proteomes" id="UP000287962"/>
    </source>
</evidence>
<dbReference type="Proteomes" id="UP000286910">
    <property type="component" value="Unassembled WGS sequence"/>
</dbReference>
<reference evidence="8" key="1">
    <citation type="submission" date="2017-10" db="EMBL/GenBank/DDBJ databases">
        <authorList>
            <person name="Wilpiszeski R.L."/>
            <person name="Zhidan Z."/>
            <person name="House C.H."/>
        </authorList>
    </citation>
    <scope>NUCLEOTIDE SEQUENCE</scope>
    <source>
        <strain evidence="8">12_S12</strain>
    </source>
</reference>
<dbReference type="EMBL" id="PEMD01000166">
    <property type="protein sequence ID" value="RTH32532.1"/>
    <property type="molecule type" value="Genomic_DNA"/>
</dbReference>
<evidence type="ECO:0000313" key="8">
    <source>
        <dbReference type="EMBL" id="RTI07604.1"/>
    </source>
</evidence>
<evidence type="ECO:0000313" key="4">
    <source>
        <dbReference type="EMBL" id="RTH04176.1"/>
    </source>
</evidence>
<evidence type="ECO:0000313" key="2">
    <source>
        <dbReference type="EMBL" id="RTH01577.1"/>
    </source>
</evidence>
<dbReference type="EMBL" id="PELP01000188">
    <property type="protein sequence ID" value="RTH04176.1"/>
    <property type="molecule type" value="Genomic_DNA"/>
</dbReference>
<feature type="compositionally biased region" description="Low complexity" evidence="1">
    <location>
        <begin position="1"/>
        <end position="20"/>
    </location>
</feature>